<dbReference type="Gene3D" id="2.30.42.10">
    <property type="match status" value="1"/>
</dbReference>
<dbReference type="PANTHER" id="PTHR43343:SF3">
    <property type="entry name" value="PROTEASE DO-LIKE 8, CHLOROPLASTIC"/>
    <property type="match status" value="1"/>
</dbReference>
<name>A0AAU8FKT6_9BACT</name>
<evidence type="ECO:0000259" key="3">
    <source>
        <dbReference type="PROSITE" id="PS50106"/>
    </source>
</evidence>
<dbReference type="PANTHER" id="PTHR43343">
    <property type="entry name" value="PEPTIDASE S12"/>
    <property type="match status" value="1"/>
</dbReference>
<dbReference type="Pfam" id="PF00595">
    <property type="entry name" value="PDZ"/>
    <property type="match status" value="1"/>
</dbReference>
<gene>
    <name evidence="4" type="ORF">ABV298_01660</name>
</gene>
<dbReference type="InterPro" id="IPR051201">
    <property type="entry name" value="Chloro_Bact_Ser_Proteases"/>
</dbReference>
<dbReference type="RefSeq" id="WP_353720466.1">
    <property type="nucleotide sequence ID" value="NZ_CP159289.1"/>
</dbReference>
<proteinExistence type="predicted"/>
<dbReference type="Gene3D" id="2.40.10.120">
    <property type="match status" value="1"/>
</dbReference>
<reference evidence="4" key="1">
    <citation type="submission" date="2024-06" db="EMBL/GenBank/DDBJ databases">
        <title>Sequencing and assembly of the genome of Dyadobacter sp. strain 676, a symbiont of Cyamopsis tetragonoloba.</title>
        <authorList>
            <person name="Guro P."/>
            <person name="Sazanova A."/>
            <person name="Kuznetsova I."/>
            <person name="Belimov A."/>
            <person name="Safronova V."/>
        </authorList>
    </citation>
    <scope>NUCLEOTIDE SEQUENCE</scope>
    <source>
        <strain evidence="4">676</strain>
    </source>
</reference>
<sequence length="339" mass="36664">MARSTLATRHFGISSPLDSFLNVFAETIPAAMDTFSSMIIGAVDQIKNAVVKIDIFKTVNGKMRPAGSGSGFIFSSDGLIFTNSHVVEGAEKIMVSLLNENEIEATLIGKDPDTDLAILKIYTQGYSVAKLGDSDALQIGQFVIAIGNPYGYQHTVTTGVVSALGRTLQTQSGRFVDNVIQSDAALNPGNSGGPMINTDGEVVGVNTAVIQGAQGLSFSVDINTAKEIARQLIRDGRVFKAYLGLQLQDVPLNERVRQHHKLPNHQGIFITRIEPDTPASRSQLMEGDIIVSFNGKPVRNSNELFKALTTRDILTITDISVIRHTELLNFIIVPVEKRA</sequence>
<keyword evidence="2" id="KW-0378">Hydrolase</keyword>
<dbReference type="SUPFAM" id="SSF50156">
    <property type="entry name" value="PDZ domain-like"/>
    <property type="match status" value="1"/>
</dbReference>
<dbReference type="PROSITE" id="PS50106">
    <property type="entry name" value="PDZ"/>
    <property type="match status" value="1"/>
</dbReference>
<dbReference type="GO" id="GO:0004252">
    <property type="term" value="F:serine-type endopeptidase activity"/>
    <property type="evidence" value="ECO:0007669"/>
    <property type="project" value="InterPro"/>
</dbReference>
<organism evidence="4">
    <name type="scientific">Dyadobacter sp. 676</name>
    <dbReference type="NCBI Taxonomy" id="3088362"/>
    <lineage>
        <taxon>Bacteria</taxon>
        <taxon>Pseudomonadati</taxon>
        <taxon>Bacteroidota</taxon>
        <taxon>Cytophagia</taxon>
        <taxon>Cytophagales</taxon>
        <taxon>Spirosomataceae</taxon>
        <taxon>Dyadobacter</taxon>
    </lineage>
</organism>
<evidence type="ECO:0000256" key="2">
    <source>
        <dbReference type="ARBA" id="ARBA00022801"/>
    </source>
</evidence>
<protein>
    <submittedName>
        <fullName evidence="4">Trypsin-like peptidase domain-containing protein</fullName>
    </submittedName>
</protein>
<dbReference type="AlphaFoldDB" id="A0AAU8FKT6"/>
<dbReference type="PRINTS" id="PR00834">
    <property type="entry name" value="PROTEASES2C"/>
</dbReference>
<dbReference type="Pfam" id="PF13365">
    <property type="entry name" value="Trypsin_2"/>
    <property type="match status" value="1"/>
</dbReference>
<dbReference type="EMBL" id="CP159289">
    <property type="protein sequence ID" value="XCH25163.1"/>
    <property type="molecule type" value="Genomic_DNA"/>
</dbReference>
<keyword evidence="1" id="KW-0645">Protease</keyword>
<dbReference type="InterPro" id="IPR001478">
    <property type="entry name" value="PDZ"/>
</dbReference>
<dbReference type="GO" id="GO:0006508">
    <property type="term" value="P:proteolysis"/>
    <property type="evidence" value="ECO:0007669"/>
    <property type="project" value="UniProtKB-KW"/>
</dbReference>
<feature type="domain" description="PDZ" evidence="3">
    <location>
        <begin position="227"/>
        <end position="300"/>
    </location>
</feature>
<dbReference type="SMART" id="SM00228">
    <property type="entry name" value="PDZ"/>
    <property type="match status" value="1"/>
</dbReference>
<dbReference type="InterPro" id="IPR001940">
    <property type="entry name" value="Peptidase_S1C"/>
</dbReference>
<evidence type="ECO:0000256" key="1">
    <source>
        <dbReference type="ARBA" id="ARBA00022670"/>
    </source>
</evidence>
<dbReference type="InterPro" id="IPR009003">
    <property type="entry name" value="Peptidase_S1_PA"/>
</dbReference>
<dbReference type="InterPro" id="IPR036034">
    <property type="entry name" value="PDZ_sf"/>
</dbReference>
<accession>A0AAU8FKT6</accession>
<evidence type="ECO:0000313" key="4">
    <source>
        <dbReference type="EMBL" id="XCH25163.1"/>
    </source>
</evidence>
<dbReference type="SUPFAM" id="SSF50494">
    <property type="entry name" value="Trypsin-like serine proteases"/>
    <property type="match status" value="1"/>
</dbReference>